<reference evidence="2" key="1">
    <citation type="journal article" date="2021" name="PeerJ">
        <title>Extensive microbial diversity within the chicken gut microbiome revealed by metagenomics and culture.</title>
        <authorList>
            <person name="Gilroy R."/>
            <person name="Ravi A."/>
            <person name="Getino M."/>
            <person name="Pursley I."/>
            <person name="Horton D.L."/>
            <person name="Alikhan N.F."/>
            <person name="Baker D."/>
            <person name="Gharbi K."/>
            <person name="Hall N."/>
            <person name="Watson M."/>
            <person name="Adriaenssens E.M."/>
            <person name="Foster-Nyarko E."/>
            <person name="Jarju S."/>
            <person name="Secka A."/>
            <person name="Antonio M."/>
            <person name="Oren A."/>
            <person name="Chaudhuri R.R."/>
            <person name="La Ragione R."/>
            <person name="Hildebrand F."/>
            <person name="Pallen M.J."/>
        </authorList>
    </citation>
    <scope>NUCLEOTIDE SEQUENCE</scope>
    <source>
        <strain evidence="2">G4-2901</strain>
    </source>
</reference>
<keyword evidence="2" id="KW-0328">Glycosyltransferase</keyword>
<dbReference type="SUPFAM" id="SSF53448">
    <property type="entry name" value="Nucleotide-diphospho-sugar transferases"/>
    <property type="match status" value="1"/>
</dbReference>
<accession>A0A948T977</accession>
<comment type="caution">
    <text evidence="2">The sequence shown here is derived from an EMBL/GenBank/DDBJ whole genome shotgun (WGS) entry which is preliminary data.</text>
</comment>
<dbReference type="InterPro" id="IPR001173">
    <property type="entry name" value="Glyco_trans_2-like"/>
</dbReference>
<dbReference type="Gene3D" id="3.90.550.10">
    <property type="entry name" value="Spore Coat Polysaccharide Biosynthesis Protein SpsA, Chain A"/>
    <property type="match status" value="1"/>
</dbReference>
<dbReference type="PANTHER" id="PTHR22916">
    <property type="entry name" value="GLYCOSYLTRANSFERASE"/>
    <property type="match status" value="1"/>
</dbReference>
<name>A0A948T977_9BACT</name>
<dbReference type="EC" id="2.4.-.-" evidence="2"/>
<protein>
    <submittedName>
        <fullName evidence="2">Glycosyltransferase</fullName>
        <ecNumber evidence="2">2.4.-.-</ecNumber>
    </submittedName>
</protein>
<evidence type="ECO:0000259" key="1">
    <source>
        <dbReference type="Pfam" id="PF00535"/>
    </source>
</evidence>
<keyword evidence="2" id="KW-0808">Transferase</keyword>
<evidence type="ECO:0000313" key="2">
    <source>
        <dbReference type="EMBL" id="MBU3836755.1"/>
    </source>
</evidence>
<feature type="domain" description="Glycosyltransferase 2-like" evidence="1">
    <location>
        <begin position="15"/>
        <end position="174"/>
    </location>
</feature>
<dbReference type="Proteomes" id="UP000783796">
    <property type="component" value="Unassembled WGS sequence"/>
</dbReference>
<reference evidence="2" key="2">
    <citation type="submission" date="2021-04" db="EMBL/GenBank/DDBJ databases">
        <authorList>
            <person name="Gilroy R."/>
        </authorList>
    </citation>
    <scope>NUCLEOTIDE SEQUENCE</scope>
    <source>
        <strain evidence="2">G4-2901</strain>
    </source>
</reference>
<evidence type="ECO:0000313" key="3">
    <source>
        <dbReference type="Proteomes" id="UP000783796"/>
    </source>
</evidence>
<dbReference type="GO" id="GO:0016758">
    <property type="term" value="F:hexosyltransferase activity"/>
    <property type="evidence" value="ECO:0007669"/>
    <property type="project" value="UniProtKB-ARBA"/>
</dbReference>
<proteinExistence type="predicted"/>
<dbReference type="Pfam" id="PF00535">
    <property type="entry name" value="Glycos_transf_2"/>
    <property type="match status" value="1"/>
</dbReference>
<sequence>MELIKVDMNNFPLVTVGIVTYNSSKYILEALNSIKEQSYRNIELIISDDCSSDNTIDLCNSWLCSNRERFVNVNLITVEKNTGTSGNCNRVLNASNGEWIKFLAGDDLLLPDAIEKYVEFVLSNKNIFVTFAESIHFEGNFYDRNFSYKKLNLRNFAFNDKITAKQQFNILTKKFIGAGSTLFAKVSVIKEVGGFDERFKLQEDYPLFIKITKAGYKLFRLDEYVVYKRVYKDSVQYKKNNENEIYGNHVIQIVKDYKWLYRYENLGVFWKIMLRFSLFLHNLVIDSGNDKNKTKCRLFLYLKNAFDPFDWYDRFINLIDKSLKIKQ</sequence>
<dbReference type="AlphaFoldDB" id="A0A948T977"/>
<organism evidence="2 3">
    <name type="scientific">Candidatus Phocaeicola faecigallinarum</name>
    <dbReference type="NCBI Taxonomy" id="2838732"/>
    <lineage>
        <taxon>Bacteria</taxon>
        <taxon>Pseudomonadati</taxon>
        <taxon>Bacteroidota</taxon>
        <taxon>Bacteroidia</taxon>
        <taxon>Bacteroidales</taxon>
        <taxon>Bacteroidaceae</taxon>
        <taxon>Phocaeicola</taxon>
    </lineage>
</organism>
<dbReference type="InterPro" id="IPR029044">
    <property type="entry name" value="Nucleotide-diphossugar_trans"/>
</dbReference>
<dbReference type="PANTHER" id="PTHR22916:SF3">
    <property type="entry name" value="UDP-GLCNAC:BETAGAL BETA-1,3-N-ACETYLGLUCOSAMINYLTRANSFERASE-LIKE PROTEIN 1"/>
    <property type="match status" value="1"/>
</dbReference>
<gene>
    <name evidence="2" type="ORF">H9777_00185</name>
</gene>
<dbReference type="EMBL" id="JAHLFW010000002">
    <property type="protein sequence ID" value="MBU3836755.1"/>
    <property type="molecule type" value="Genomic_DNA"/>
</dbReference>